<feature type="region of interest" description="Disordered" evidence="1">
    <location>
        <begin position="1"/>
        <end position="81"/>
    </location>
</feature>
<feature type="compositionally biased region" description="Polar residues" evidence="1">
    <location>
        <begin position="32"/>
        <end position="60"/>
    </location>
</feature>
<protein>
    <submittedName>
        <fullName evidence="2">Uncharacterized protein</fullName>
    </submittedName>
</protein>
<name>A0AAE0NW20_SORBR</name>
<feature type="compositionally biased region" description="Low complexity" evidence="1">
    <location>
        <begin position="68"/>
        <end position="81"/>
    </location>
</feature>
<evidence type="ECO:0000313" key="2">
    <source>
        <dbReference type="EMBL" id="KAK3388863.1"/>
    </source>
</evidence>
<feature type="compositionally biased region" description="Low complexity" evidence="1">
    <location>
        <begin position="12"/>
        <end position="22"/>
    </location>
</feature>
<reference evidence="2" key="2">
    <citation type="submission" date="2023-07" db="EMBL/GenBank/DDBJ databases">
        <authorList>
            <consortium name="Lawrence Berkeley National Laboratory"/>
            <person name="Haridas S."/>
            <person name="Hensen N."/>
            <person name="Bonometti L."/>
            <person name="Westerberg I."/>
            <person name="Brannstrom I.O."/>
            <person name="Guillou S."/>
            <person name="Cros-Aarteil S."/>
            <person name="Calhoun S."/>
            <person name="Kuo A."/>
            <person name="Mondo S."/>
            <person name="Pangilinan J."/>
            <person name="Riley R."/>
            <person name="LaButti K."/>
            <person name="Andreopoulos B."/>
            <person name="Lipzen A."/>
            <person name="Chen C."/>
            <person name="Yanf M."/>
            <person name="Daum C."/>
            <person name="Ng V."/>
            <person name="Clum A."/>
            <person name="Steindorff A."/>
            <person name="Ohm R."/>
            <person name="Martin F."/>
            <person name="Silar P."/>
            <person name="Natvig D."/>
            <person name="Lalanne C."/>
            <person name="Gautier V."/>
            <person name="Ament-velasquez S.L."/>
            <person name="Kruys A."/>
            <person name="Hutchinson M.I."/>
            <person name="Powell A.J."/>
            <person name="Barry K."/>
            <person name="Miller A.N."/>
            <person name="Grigoriev I.V."/>
            <person name="Debuchy R."/>
            <person name="Gladieux P."/>
            <person name="Thoren M.H."/>
            <person name="Johannesson H."/>
        </authorList>
    </citation>
    <scope>NUCLEOTIDE SEQUENCE</scope>
    <source>
        <strain evidence="2">FGSC 1904</strain>
    </source>
</reference>
<evidence type="ECO:0000313" key="3">
    <source>
        <dbReference type="Proteomes" id="UP001281003"/>
    </source>
</evidence>
<reference evidence="2" key="1">
    <citation type="journal article" date="2023" name="Mol. Phylogenet. Evol.">
        <title>Genome-scale phylogeny and comparative genomics of the fungal order Sordariales.</title>
        <authorList>
            <person name="Hensen N."/>
            <person name="Bonometti L."/>
            <person name="Westerberg I."/>
            <person name="Brannstrom I.O."/>
            <person name="Guillou S."/>
            <person name="Cros-Aarteil S."/>
            <person name="Calhoun S."/>
            <person name="Haridas S."/>
            <person name="Kuo A."/>
            <person name="Mondo S."/>
            <person name="Pangilinan J."/>
            <person name="Riley R."/>
            <person name="LaButti K."/>
            <person name="Andreopoulos B."/>
            <person name="Lipzen A."/>
            <person name="Chen C."/>
            <person name="Yan M."/>
            <person name="Daum C."/>
            <person name="Ng V."/>
            <person name="Clum A."/>
            <person name="Steindorff A."/>
            <person name="Ohm R.A."/>
            <person name="Martin F."/>
            <person name="Silar P."/>
            <person name="Natvig D.O."/>
            <person name="Lalanne C."/>
            <person name="Gautier V."/>
            <person name="Ament-Velasquez S.L."/>
            <person name="Kruys A."/>
            <person name="Hutchinson M.I."/>
            <person name="Powell A.J."/>
            <person name="Barry K."/>
            <person name="Miller A.N."/>
            <person name="Grigoriev I.V."/>
            <person name="Debuchy R."/>
            <person name="Gladieux P."/>
            <person name="Hiltunen Thoren M."/>
            <person name="Johannesson H."/>
        </authorList>
    </citation>
    <scope>NUCLEOTIDE SEQUENCE</scope>
    <source>
        <strain evidence="2">FGSC 1904</strain>
    </source>
</reference>
<dbReference type="Proteomes" id="UP001281003">
    <property type="component" value="Unassembled WGS sequence"/>
</dbReference>
<keyword evidence="3" id="KW-1185">Reference proteome</keyword>
<evidence type="ECO:0000256" key="1">
    <source>
        <dbReference type="SAM" id="MobiDB-lite"/>
    </source>
</evidence>
<dbReference type="AlphaFoldDB" id="A0AAE0NW20"/>
<gene>
    <name evidence="2" type="ORF">B0T20DRAFT_363578</name>
</gene>
<organism evidence="2 3">
    <name type="scientific">Sordaria brevicollis</name>
    <dbReference type="NCBI Taxonomy" id="83679"/>
    <lineage>
        <taxon>Eukaryota</taxon>
        <taxon>Fungi</taxon>
        <taxon>Dikarya</taxon>
        <taxon>Ascomycota</taxon>
        <taxon>Pezizomycotina</taxon>
        <taxon>Sordariomycetes</taxon>
        <taxon>Sordariomycetidae</taxon>
        <taxon>Sordariales</taxon>
        <taxon>Sordariaceae</taxon>
        <taxon>Sordaria</taxon>
    </lineage>
</organism>
<comment type="caution">
    <text evidence="2">The sequence shown here is derived from an EMBL/GenBank/DDBJ whole genome shotgun (WGS) entry which is preliminary data.</text>
</comment>
<sequence>MAHYLLTPSPTPSSVPSSPETPGQEIIESIEVSPSQASDQTESTATPSPAAYQTESTATPSPAVDEASSTPSSTPQRPQSVPASSVKFKCDQCSTWDAIPVQAVIRLSEGTVGAKYELFEKVVEGIGLRDRRLCSGCFMRAKTCYAFQRRFASMKYSLCPLRTDAEIITAAECFECFEVALVTHLQRIKGVDELIKYVHGLAEQPSVGVLGAAAVFCPPPSMNHSPIQLADLLALKEASDNYIKALGKTGVTGARDQRFRTAHFTNRLLEGLMRIPPVGVRLGPDGQPATNATGPYWPRFYCRICRWCRSSRAQLESIV</sequence>
<dbReference type="EMBL" id="JAUTDP010000014">
    <property type="protein sequence ID" value="KAK3388863.1"/>
    <property type="molecule type" value="Genomic_DNA"/>
</dbReference>
<proteinExistence type="predicted"/>
<accession>A0AAE0NW20</accession>